<dbReference type="Proteomes" id="UP000054632">
    <property type="component" value="Unassembled WGS sequence"/>
</dbReference>
<evidence type="ECO:0000256" key="6">
    <source>
        <dbReference type="SAM" id="MobiDB-lite"/>
    </source>
</evidence>
<dbReference type="GO" id="GO:0000977">
    <property type="term" value="F:RNA polymerase II transcription regulatory region sequence-specific DNA binding"/>
    <property type="evidence" value="ECO:0007669"/>
    <property type="project" value="TreeGrafter"/>
</dbReference>
<feature type="domain" description="PAS" evidence="7">
    <location>
        <begin position="304"/>
        <end position="350"/>
    </location>
</feature>
<dbReference type="SUPFAM" id="SSF55785">
    <property type="entry name" value="PYP-like sensor domain (PAS domain)"/>
    <property type="match status" value="1"/>
</dbReference>
<dbReference type="Pfam" id="PF23171">
    <property type="entry name" value="bHLH_HIF1A"/>
    <property type="match status" value="1"/>
</dbReference>
<dbReference type="CDD" id="cd00130">
    <property type="entry name" value="PAS"/>
    <property type="match status" value="1"/>
</dbReference>
<dbReference type="InterPro" id="IPR035965">
    <property type="entry name" value="PAS-like_dom_sf"/>
</dbReference>
<sequence>MLPVKKRNVEKRREKSRHAARYRRQSEAHLFTDLYEILPLTTEPTFYHLDRIAVLRVAAALCRLRAVTPAILHFPNQLPALKDRCHVEQSLYDCLDNSAILIVDSTGLIIYVSLSISFCIGITQIKSVAPYIDGHVHSFCFDVAEEEFFSASTCGNVIRTVCKFLSYAFVVLTDLIGRSLFEYVHHDDAVDLNQAFQTCDENAEERSLMLRVKSALSARGRSLSLKSCVYKAFSFTLKYAQSKQQNLVDVALRSLNQRKKRITENENFCRKYFFMFGSIVMQNCQGVSFPAETVVTRHSMNMQICYVGNGLAELLGYDAKLITGQSFFKLVHPDDVIRFTLCVQLLYEKGYMRTGYYRMLTQDGNVLWVITEGSVVSENNRGHRAQRVLCFHRPVGRACSSVDFSSTVAASQYVKQPTANATANLANTMANISQSVPVFKSRSLSSEVPARPVVTFYDSALPKELKKLLVSQLSMYGTAQHTADNNSNSIAYPNDWSSSFYESISEDQTAMQKGCMPEFKNYDNSNSVSQVDSSNGPSCSNSCTGSFANEAPELSSLTPFVNFQDLLTLQNEGYQVNFSFNTNNQNGSVEQEGSLPLNITMPSQSFKRVASRLPSKRPYSNCKLNESSFEITPEADNTIGDPFSPWHPCKMVDWNEQFDQDTPPDLISLETANLLESAMMTLFQGDAVHNGYHNNNNNNNNNNHDQCQQQQQQRQLQLQHQQNCINSVNIYDNTITTTTNNNNNNNNSYNQRCAFGLENAPRNSAANGETFDLGLEFRFQDRMHGDVDYRSERFAQQMHSDHNLADNLGHASIVQQRQHGPRYHVVEQGQQEHGHHALHDGQFAAQPQRAEAEEYCGEAGGEVDSAYQFVVVRIHDLVDEAEQRDRHVGQSLAEHEGDHFVHHSQQDGQVQEEPGPSGAEQRPSETEAQQLTTAHCRTERSQRHQTFQRDRPYVQRDDRRTDTTEHHVHPLGALGRREPDMSALMKQRLQTGD</sequence>
<reference evidence="8 9" key="1">
    <citation type="submission" date="2015-01" db="EMBL/GenBank/DDBJ databases">
        <title>Evolution of Trichinella species and genotypes.</title>
        <authorList>
            <person name="Korhonen P.K."/>
            <person name="Edoardo P."/>
            <person name="Giuseppe L.R."/>
            <person name="Gasser R.B."/>
        </authorList>
    </citation>
    <scope>NUCLEOTIDE SEQUENCE [LARGE SCALE GENOMIC DNA]</scope>
    <source>
        <strain evidence="8">ISS13</strain>
    </source>
</reference>
<evidence type="ECO:0000256" key="4">
    <source>
        <dbReference type="ARBA" id="ARBA00023163"/>
    </source>
</evidence>
<evidence type="ECO:0000256" key="1">
    <source>
        <dbReference type="ARBA" id="ARBA00004123"/>
    </source>
</evidence>
<dbReference type="GO" id="GO:0000981">
    <property type="term" value="F:DNA-binding transcription factor activity, RNA polymerase II-specific"/>
    <property type="evidence" value="ECO:0007669"/>
    <property type="project" value="TreeGrafter"/>
</dbReference>
<evidence type="ECO:0000313" key="8">
    <source>
        <dbReference type="EMBL" id="KRY75429.1"/>
    </source>
</evidence>
<accession>A0A0V1ENS7</accession>
<feature type="compositionally biased region" description="Polar residues" evidence="6">
    <location>
        <begin position="926"/>
        <end position="935"/>
    </location>
</feature>
<dbReference type="GO" id="GO:0010557">
    <property type="term" value="P:positive regulation of macromolecule biosynthetic process"/>
    <property type="evidence" value="ECO:0007669"/>
    <property type="project" value="UniProtKB-ARBA"/>
</dbReference>
<evidence type="ECO:0000256" key="3">
    <source>
        <dbReference type="ARBA" id="ARBA00023125"/>
    </source>
</evidence>
<keyword evidence="2" id="KW-0805">Transcription regulation</keyword>
<evidence type="ECO:0000259" key="7">
    <source>
        <dbReference type="PROSITE" id="PS50112"/>
    </source>
</evidence>
<dbReference type="GO" id="GO:0071456">
    <property type="term" value="P:cellular response to hypoxia"/>
    <property type="evidence" value="ECO:0007669"/>
    <property type="project" value="TreeGrafter"/>
</dbReference>
<comment type="caution">
    <text evidence="8">The sequence shown here is derived from an EMBL/GenBank/DDBJ whole genome shotgun (WGS) entry which is preliminary data.</text>
</comment>
<comment type="subcellular location">
    <subcellularLocation>
        <location evidence="1">Nucleus</location>
    </subcellularLocation>
</comment>
<keyword evidence="5" id="KW-0539">Nucleus</keyword>
<gene>
    <name evidence="8" type="primary">hif-1</name>
    <name evidence="8" type="ORF">T4A_11874</name>
</gene>
<dbReference type="NCBIfam" id="TIGR00229">
    <property type="entry name" value="sensory_box"/>
    <property type="match status" value="1"/>
</dbReference>
<dbReference type="GO" id="GO:0046983">
    <property type="term" value="F:protein dimerization activity"/>
    <property type="evidence" value="ECO:0007669"/>
    <property type="project" value="InterPro"/>
</dbReference>
<evidence type="ECO:0000256" key="5">
    <source>
        <dbReference type="ARBA" id="ARBA00023242"/>
    </source>
</evidence>
<feature type="compositionally biased region" description="Basic and acidic residues" evidence="6">
    <location>
        <begin position="936"/>
        <end position="968"/>
    </location>
</feature>
<feature type="region of interest" description="Disordered" evidence="6">
    <location>
        <begin position="689"/>
        <end position="714"/>
    </location>
</feature>
<dbReference type="PANTHER" id="PTHR23043">
    <property type="entry name" value="HYPOXIA-INDUCIBLE FACTOR 1 ALPHA"/>
    <property type="match status" value="1"/>
</dbReference>
<dbReference type="PANTHER" id="PTHR23043:SF17">
    <property type="entry name" value="PROTEIN SIMILAR"/>
    <property type="match status" value="1"/>
</dbReference>
<keyword evidence="4" id="KW-0804">Transcription</keyword>
<dbReference type="AlphaFoldDB" id="A0A0V1ENS7"/>
<dbReference type="PROSITE" id="PS50112">
    <property type="entry name" value="PAS"/>
    <property type="match status" value="1"/>
</dbReference>
<dbReference type="Pfam" id="PF08447">
    <property type="entry name" value="PAS_3"/>
    <property type="match status" value="1"/>
</dbReference>
<dbReference type="EMBL" id="JYDR01000018">
    <property type="protein sequence ID" value="KRY75429.1"/>
    <property type="molecule type" value="Genomic_DNA"/>
</dbReference>
<keyword evidence="3" id="KW-0238">DNA-binding</keyword>
<dbReference type="GO" id="GO:0005634">
    <property type="term" value="C:nucleus"/>
    <property type="evidence" value="ECO:0007669"/>
    <property type="project" value="UniProtKB-SubCell"/>
</dbReference>
<dbReference type="InterPro" id="IPR013655">
    <property type="entry name" value="PAS_fold_3"/>
</dbReference>
<dbReference type="InterPro" id="IPR000014">
    <property type="entry name" value="PAS"/>
</dbReference>
<evidence type="ECO:0000256" key="2">
    <source>
        <dbReference type="ARBA" id="ARBA00023015"/>
    </source>
</evidence>
<name>A0A0V1ENS7_TRIPS</name>
<organism evidence="8 9">
    <name type="scientific">Trichinella pseudospiralis</name>
    <name type="common">Parasitic roundworm</name>
    <dbReference type="NCBI Taxonomy" id="6337"/>
    <lineage>
        <taxon>Eukaryota</taxon>
        <taxon>Metazoa</taxon>
        <taxon>Ecdysozoa</taxon>
        <taxon>Nematoda</taxon>
        <taxon>Enoplea</taxon>
        <taxon>Dorylaimia</taxon>
        <taxon>Trichinellida</taxon>
        <taxon>Trichinellidae</taxon>
        <taxon>Trichinella</taxon>
    </lineage>
</organism>
<protein>
    <submittedName>
        <fullName evidence="8">Hypoxia-inducible factor 1</fullName>
    </submittedName>
</protein>
<proteinExistence type="predicted"/>
<dbReference type="InterPro" id="IPR011598">
    <property type="entry name" value="bHLH_dom"/>
</dbReference>
<feature type="region of interest" description="Disordered" evidence="6">
    <location>
        <begin position="902"/>
        <end position="993"/>
    </location>
</feature>
<evidence type="ECO:0000313" key="9">
    <source>
        <dbReference type="Proteomes" id="UP000054632"/>
    </source>
</evidence>
<feature type="compositionally biased region" description="Low complexity" evidence="6">
    <location>
        <begin position="694"/>
        <end position="714"/>
    </location>
</feature>
<dbReference type="Gene3D" id="3.30.450.20">
    <property type="entry name" value="PAS domain"/>
    <property type="match status" value="2"/>
</dbReference>